<keyword evidence="1" id="KW-0489">Methyltransferase</keyword>
<evidence type="ECO:0000256" key="1">
    <source>
        <dbReference type="ARBA" id="ARBA00022603"/>
    </source>
</evidence>
<dbReference type="SUPFAM" id="SSF53335">
    <property type="entry name" value="S-adenosyl-L-methionine-dependent methyltransferases"/>
    <property type="match status" value="1"/>
</dbReference>
<keyword evidence="2" id="KW-0808">Transferase</keyword>
<proteinExistence type="predicted"/>
<dbReference type="PANTHER" id="PTHR43167">
    <property type="entry name" value="PUTATIVE (AFU_ORTHOLOGUE AFUA_6G01830)-RELATED"/>
    <property type="match status" value="1"/>
</dbReference>
<dbReference type="Pfam" id="PF13578">
    <property type="entry name" value="Methyltransf_24"/>
    <property type="match status" value="1"/>
</dbReference>
<sequence>MNTLTSAQTAATLGKLYRLADEAQRRPRDPSLAGRIDTMTTAEKSEAAAYRYMPVPPEGGRLLYALTRGARPQTVVEFGTSYGISTIHLAAAVADNGTGHVFTTELSEVKIAASRANLDEAGVGAHVTVLAGDALETLKDVPGPIGVVLLDGWKDLYLPVLRLLEDRLAPGALLVADNSSFDGLHGYMDHVSDPANGYVTVDLPLGSGMAVSVRA</sequence>
<evidence type="ECO:0000313" key="4">
    <source>
        <dbReference type="EMBL" id="MDP9830740.1"/>
    </source>
</evidence>
<protein>
    <submittedName>
        <fullName evidence="4">O-methyltransferase YrrM</fullName>
    </submittedName>
</protein>
<dbReference type="Proteomes" id="UP001235712">
    <property type="component" value="Unassembled WGS sequence"/>
</dbReference>
<keyword evidence="3" id="KW-0949">S-adenosyl-L-methionine</keyword>
<accession>A0ABT9PDG3</accession>
<keyword evidence="5" id="KW-1185">Reference proteome</keyword>
<evidence type="ECO:0000256" key="3">
    <source>
        <dbReference type="ARBA" id="ARBA00022691"/>
    </source>
</evidence>
<dbReference type="CDD" id="cd02440">
    <property type="entry name" value="AdoMet_MTases"/>
    <property type="match status" value="1"/>
</dbReference>
<dbReference type="InterPro" id="IPR029063">
    <property type="entry name" value="SAM-dependent_MTases_sf"/>
</dbReference>
<gene>
    <name evidence="4" type="ORF">J2S57_006489</name>
</gene>
<reference evidence="4 5" key="1">
    <citation type="submission" date="2023-07" db="EMBL/GenBank/DDBJ databases">
        <title>Sequencing the genomes of 1000 actinobacteria strains.</title>
        <authorList>
            <person name="Klenk H.-P."/>
        </authorList>
    </citation>
    <scope>NUCLEOTIDE SEQUENCE [LARGE SCALE GENOMIC DNA]</scope>
    <source>
        <strain evidence="4 5">DSM 44388</strain>
    </source>
</reference>
<dbReference type="Gene3D" id="3.40.50.150">
    <property type="entry name" value="Vaccinia Virus protein VP39"/>
    <property type="match status" value="1"/>
</dbReference>
<organism evidence="4 5">
    <name type="scientific">Kineosporia succinea</name>
    <dbReference type="NCBI Taxonomy" id="84632"/>
    <lineage>
        <taxon>Bacteria</taxon>
        <taxon>Bacillati</taxon>
        <taxon>Actinomycetota</taxon>
        <taxon>Actinomycetes</taxon>
        <taxon>Kineosporiales</taxon>
        <taxon>Kineosporiaceae</taxon>
        <taxon>Kineosporia</taxon>
    </lineage>
</organism>
<dbReference type="EMBL" id="JAUSQZ010000001">
    <property type="protein sequence ID" value="MDP9830740.1"/>
    <property type="molecule type" value="Genomic_DNA"/>
</dbReference>
<dbReference type="InterPro" id="IPR002935">
    <property type="entry name" value="SAM_O-MeTrfase"/>
</dbReference>
<evidence type="ECO:0000256" key="2">
    <source>
        <dbReference type="ARBA" id="ARBA00022679"/>
    </source>
</evidence>
<evidence type="ECO:0000313" key="5">
    <source>
        <dbReference type="Proteomes" id="UP001235712"/>
    </source>
</evidence>
<dbReference type="PANTHER" id="PTHR43167:SF1">
    <property type="entry name" value="PUTATIVE (AFU_ORTHOLOGUE AFUA_6G01830)-RELATED"/>
    <property type="match status" value="1"/>
</dbReference>
<dbReference type="RefSeq" id="WP_307249841.1">
    <property type="nucleotide sequence ID" value="NZ_JAUSQZ010000001.1"/>
</dbReference>
<name>A0ABT9PDG3_9ACTN</name>
<comment type="caution">
    <text evidence="4">The sequence shown here is derived from an EMBL/GenBank/DDBJ whole genome shotgun (WGS) entry which is preliminary data.</text>
</comment>
<dbReference type="PROSITE" id="PS51682">
    <property type="entry name" value="SAM_OMT_I"/>
    <property type="match status" value="1"/>
</dbReference>